<keyword evidence="4" id="KW-0472">Membrane</keyword>
<keyword evidence="2" id="KW-0446">Lipid-binding</keyword>
<proteinExistence type="inferred from homology"/>
<feature type="region of interest" description="Disordered" evidence="3">
    <location>
        <begin position="159"/>
        <end position="202"/>
    </location>
</feature>
<dbReference type="PROSITE" id="PS51228">
    <property type="entry name" value="ACB_2"/>
    <property type="match status" value="1"/>
</dbReference>
<dbReference type="Proteomes" id="UP000726737">
    <property type="component" value="Unassembled WGS sequence"/>
</dbReference>
<keyword evidence="4" id="KW-1133">Transmembrane helix</keyword>
<feature type="compositionally biased region" description="Low complexity" evidence="3">
    <location>
        <begin position="159"/>
        <end position="180"/>
    </location>
</feature>
<feature type="compositionally biased region" description="Low complexity" evidence="3">
    <location>
        <begin position="666"/>
        <end position="690"/>
    </location>
</feature>
<dbReference type="PANTHER" id="PTHR23310:SF62">
    <property type="entry name" value="ACYL-COA BINDING PROTEIN 1, ISOFORM A"/>
    <property type="match status" value="1"/>
</dbReference>
<dbReference type="AlphaFoldDB" id="A0A9P6PM45"/>
<organism evidence="6 7">
    <name type="scientific">Mortierella polycephala</name>
    <dbReference type="NCBI Taxonomy" id="41804"/>
    <lineage>
        <taxon>Eukaryota</taxon>
        <taxon>Fungi</taxon>
        <taxon>Fungi incertae sedis</taxon>
        <taxon>Mucoromycota</taxon>
        <taxon>Mortierellomycotina</taxon>
        <taxon>Mortierellomycetes</taxon>
        <taxon>Mortierellales</taxon>
        <taxon>Mortierellaceae</taxon>
        <taxon>Mortierella</taxon>
    </lineage>
</organism>
<dbReference type="GO" id="GO:0006631">
    <property type="term" value="P:fatty acid metabolic process"/>
    <property type="evidence" value="ECO:0007669"/>
    <property type="project" value="TreeGrafter"/>
</dbReference>
<sequence>MSFSKSPPVSPTLQAAARSRSRSPPLTPLPSLSTRLPGLTAFDRAVHVVNISNTTSQAYTVGQSQSTGGGDDERVDFSPEEQLLLYGAYKQATSGDVKGLKPTFFDISARSKWQAWANMRGKTQDQAKDVYVDLVVKFLTKPGSLPDHHQLADEIVQRPSSPQLISSTSISTSSPSTVSSNLDKDLPPIQIHPTSSSTATASTPSSYATVAATATSSLNNSPYQHQQRVRKGSISHSIRSVATGVHSAAASVYELANESFVDTEIEDHSAVGSTVNSIRNNNNNNNSNADPEYHKVTETIVEEKILNDDEYAAEVELVRSAVSSRPTSVPSSPTRFNAIEQQYSQPEAEGSPEVYVDDKVDEEVDEEEEEAEDDEVYQSSVEYDEDESDKSSISGSIHESITTTTTTLQDTYSHIKVAVLETESDQTRPGRRNDKDDFVDEGVFDEEEKDELEMEAQQESLLGSPTPVSEIVADLSEEHAHSTTRHRLSRDGSVSSGYGGSVLSDKENAPARALDMALLGQESILPASKGLESPPVEPYRVHAVFDTNISPLGLRDQEKDEERVATLSKDVTSNGTHPLTTTATGTGSANQELVCPVSKKSSASGAVCPAAMFAQARAAAAADASGNASSTTVSSTEPLTNTVQSTHSSPGPITDKGDQATSASNSTTSPRALTAPASAPASSSSASSAVTTATNQGMRIGQGIVSRFSALRNSLAAASARAASSALSGSSSSSTSSSNNPNAVVVKDPVTQQSVTVICPHIASTQVLETEVMRLQTDISVLHERLDMLQESLKITSQTRALERRSARGILKMVLRQGLINAVLLLIVFAVLYKRKSPIAFAVLAYIGQGRKEGEAGWRALMRWFAGLVQVGQRNQKYIL</sequence>
<reference evidence="6" key="1">
    <citation type="journal article" date="2020" name="Fungal Divers.">
        <title>Resolving the Mortierellaceae phylogeny through synthesis of multi-gene phylogenetics and phylogenomics.</title>
        <authorList>
            <person name="Vandepol N."/>
            <person name="Liber J."/>
            <person name="Desiro A."/>
            <person name="Na H."/>
            <person name="Kennedy M."/>
            <person name="Barry K."/>
            <person name="Grigoriev I.V."/>
            <person name="Miller A.N."/>
            <person name="O'Donnell K."/>
            <person name="Stajich J.E."/>
            <person name="Bonito G."/>
        </authorList>
    </citation>
    <scope>NUCLEOTIDE SEQUENCE</scope>
    <source>
        <strain evidence="6">KOD948</strain>
    </source>
</reference>
<evidence type="ECO:0000256" key="4">
    <source>
        <dbReference type="SAM" id="Phobius"/>
    </source>
</evidence>
<feature type="compositionally biased region" description="Polar residues" evidence="3">
    <location>
        <begin position="629"/>
        <end position="651"/>
    </location>
</feature>
<dbReference type="GO" id="GO:0000062">
    <property type="term" value="F:fatty-acyl-CoA binding"/>
    <property type="evidence" value="ECO:0007669"/>
    <property type="project" value="InterPro"/>
</dbReference>
<name>A0A9P6PM45_9FUNG</name>
<dbReference type="InterPro" id="IPR000582">
    <property type="entry name" value="Acyl-CoA-binding_protein"/>
</dbReference>
<evidence type="ECO:0000259" key="5">
    <source>
        <dbReference type="PROSITE" id="PS51228"/>
    </source>
</evidence>
<feature type="compositionally biased region" description="Basic and acidic residues" evidence="3">
    <location>
        <begin position="425"/>
        <end position="436"/>
    </location>
</feature>
<feature type="region of interest" description="Disordered" evidence="3">
    <location>
        <begin position="477"/>
        <end position="505"/>
    </location>
</feature>
<keyword evidence="4" id="KW-0812">Transmembrane</keyword>
<accession>A0A9P6PM45</accession>
<feature type="non-terminal residue" evidence="6">
    <location>
        <position position="880"/>
    </location>
</feature>
<evidence type="ECO:0000256" key="1">
    <source>
        <dbReference type="ARBA" id="ARBA00005567"/>
    </source>
</evidence>
<keyword evidence="7" id="KW-1185">Reference proteome</keyword>
<gene>
    <name evidence="6" type="ORF">BG011_008934</name>
</gene>
<dbReference type="SUPFAM" id="SSF47027">
    <property type="entry name" value="Acyl-CoA binding protein"/>
    <property type="match status" value="1"/>
</dbReference>
<dbReference type="OrthoDB" id="346910at2759"/>
<comment type="similarity">
    <text evidence="1">Belongs to the ACBP family.</text>
</comment>
<feature type="domain" description="ACB" evidence="5">
    <location>
        <begin position="38"/>
        <end position="144"/>
    </location>
</feature>
<feature type="region of interest" description="Disordered" evidence="3">
    <location>
        <begin position="1"/>
        <end position="34"/>
    </location>
</feature>
<dbReference type="Gene3D" id="1.20.80.10">
    <property type="match status" value="1"/>
</dbReference>
<feature type="compositionally biased region" description="Acidic residues" evidence="3">
    <location>
        <begin position="361"/>
        <end position="388"/>
    </location>
</feature>
<feature type="region of interest" description="Disordered" evidence="3">
    <location>
        <begin position="361"/>
        <end position="397"/>
    </location>
</feature>
<dbReference type="PRINTS" id="PR00689">
    <property type="entry name" value="ACOABINDINGP"/>
</dbReference>
<dbReference type="InterPro" id="IPR035984">
    <property type="entry name" value="Acyl-CoA-binding_sf"/>
</dbReference>
<feature type="compositionally biased region" description="Polar residues" evidence="3">
    <location>
        <begin position="1"/>
        <end position="13"/>
    </location>
</feature>
<evidence type="ECO:0000256" key="2">
    <source>
        <dbReference type="ARBA" id="ARBA00023121"/>
    </source>
</evidence>
<dbReference type="EMBL" id="JAAAJA010000767">
    <property type="protein sequence ID" value="KAG0249786.1"/>
    <property type="molecule type" value="Genomic_DNA"/>
</dbReference>
<feature type="region of interest" description="Disordered" evidence="3">
    <location>
        <begin position="420"/>
        <end position="439"/>
    </location>
</feature>
<dbReference type="Pfam" id="PF00887">
    <property type="entry name" value="ACBP"/>
    <property type="match status" value="1"/>
</dbReference>
<feature type="transmembrane region" description="Helical" evidence="4">
    <location>
        <begin position="814"/>
        <end position="833"/>
    </location>
</feature>
<dbReference type="PANTHER" id="PTHR23310">
    <property type="entry name" value="ACYL-COA-BINDING PROTEIN, ACBP"/>
    <property type="match status" value="1"/>
</dbReference>
<evidence type="ECO:0000313" key="7">
    <source>
        <dbReference type="Proteomes" id="UP000726737"/>
    </source>
</evidence>
<protein>
    <recommendedName>
        <fullName evidence="5">ACB domain-containing protein</fullName>
    </recommendedName>
</protein>
<comment type="caution">
    <text evidence="6">The sequence shown here is derived from an EMBL/GenBank/DDBJ whole genome shotgun (WGS) entry which is preliminary data.</text>
</comment>
<evidence type="ECO:0000256" key="3">
    <source>
        <dbReference type="SAM" id="MobiDB-lite"/>
    </source>
</evidence>
<evidence type="ECO:0000313" key="6">
    <source>
        <dbReference type="EMBL" id="KAG0249786.1"/>
    </source>
</evidence>
<dbReference type="InterPro" id="IPR014352">
    <property type="entry name" value="FERM/acyl-CoA-bd_prot_sf"/>
</dbReference>
<feature type="region of interest" description="Disordered" evidence="3">
    <location>
        <begin position="628"/>
        <end position="690"/>
    </location>
</feature>